<protein>
    <submittedName>
        <fullName evidence="1">Uncharacterized protein</fullName>
    </submittedName>
</protein>
<dbReference type="InterPro" id="IPR045272">
    <property type="entry name" value="ANXUR1/2-like"/>
</dbReference>
<keyword evidence="2" id="KW-1185">Reference proteome</keyword>
<dbReference type="EMBL" id="JAKOGI010000012">
    <property type="protein sequence ID" value="KAJ8450904.1"/>
    <property type="molecule type" value="Genomic_DNA"/>
</dbReference>
<dbReference type="AlphaFoldDB" id="A0A9Q1KWD1"/>
<gene>
    <name evidence="1" type="ORF">Cgig2_032529</name>
</gene>
<comment type="caution">
    <text evidence="1">The sequence shown here is derived from an EMBL/GenBank/DDBJ whole genome shotgun (WGS) entry which is preliminary data.</text>
</comment>
<dbReference type="PANTHER" id="PTHR34590:SF6">
    <property type="entry name" value="RECEPTOR-LIKE KINASE"/>
    <property type="match status" value="1"/>
</dbReference>
<accession>A0A9Q1KWD1</accession>
<name>A0A9Q1KWD1_9CARY</name>
<evidence type="ECO:0000313" key="2">
    <source>
        <dbReference type="Proteomes" id="UP001153076"/>
    </source>
</evidence>
<reference evidence="1" key="1">
    <citation type="submission" date="2022-04" db="EMBL/GenBank/DDBJ databases">
        <title>Carnegiea gigantea Genome sequencing and assembly v2.</title>
        <authorList>
            <person name="Copetti D."/>
            <person name="Sanderson M.J."/>
            <person name="Burquez A."/>
            <person name="Wojciechowski M.F."/>
        </authorList>
    </citation>
    <scope>NUCLEOTIDE SEQUENCE</scope>
    <source>
        <strain evidence="1">SGP5-SGP5p</strain>
        <tissue evidence="1">Aerial part</tissue>
    </source>
</reference>
<evidence type="ECO:0000313" key="1">
    <source>
        <dbReference type="EMBL" id="KAJ8450904.1"/>
    </source>
</evidence>
<dbReference type="OrthoDB" id="1745392at2759"/>
<sequence length="218" mass="24727">MTRSVSVQTSTIRYPEEVTPYIAPQTVYATALEMANSNTMQQNFNMTREFDVNNKALNELYFNPYINGKKPVPRALDLSLITNRLATPFYEDIIINPPLMKDKFAVQIGPTQFDSGLTNAILNGLELFKMNSASRLDGDYRPQRENSSTMGGFKKHTMATVRLTMMQGSFVGLGAMVVKWKKATPRAEEEKLLIMVASGTRRLLHLHGQQKQIWFQLE</sequence>
<proteinExistence type="predicted"/>
<dbReference type="PANTHER" id="PTHR34590">
    <property type="entry name" value="OS03G0124300 PROTEIN-RELATED"/>
    <property type="match status" value="1"/>
</dbReference>
<organism evidence="1 2">
    <name type="scientific">Carnegiea gigantea</name>
    <dbReference type="NCBI Taxonomy" id="171969"/>
    <lineage>
        <taxon>Eukaryota</taxon>
        <taxon>Viridiplantae</taxon>
        <taxon>Streptophyta</taxon>
        <taxon>Embryophyta</taxon>
        <taxon>Tracheophyta</taxon>
        <taxon>Spermatophyta</taxon>
        <taxon>Magnoliopsida</taxon>
        <taxon>eudicotyledons</taxon>
        <taxon>Gunneridae</taxon>
        <taxon>Pentapetalae</taxon>
        <taxon>Caryophyllales</taxon>
        <taxon>Cactineae</taxon>
        <taxon>Cactaceae</taxon>
        <taxon>Cactoideae</taxon>
        <taxon>Echinocereeae</taxon>
        <taxon>Carnegiea</taxon>
    </lineage>
</organism>
<dbReference type="GO" id="GO:0004714">
    <property type="term" value="F:transmembrane receptor protein tyrosine kinase activity"/>
    <property type="evidence" value="ECO:0007669"/>
    <property type="project" value="InterPro"/>
</dbReference>
<dbReference type="Proteomes" id="UP001153076">
    <property type="component" value="Unassembled WGS sequence"/>
</dbReference>